<dbReference type="GO" id="GO:0017110">
    <property type="term" value="F:nucleoside diphosphate phosphatase activity"/>
    <property type="evidence" value="ECO:0007669"/>
    <property type="project" value="TreeGrafter"/>
</dbReference>
<dbReference type="PANTHER" id="PTHR11782">
    <property type="entry name" value="ADENOSINE/GUANOSINE DIPHOSPHATASE"/>
    <property type="match status" value="1"/>
</dbReference>
<sequence>MKLNLAILLILLLAVAQARRVQFLGHHQEDETGKENGEENQGNGEENQGNGEDGQGNGEEGQGDGGEGQGNSGEEDQTNGEEGQGNGGEESGQGGSGDSGSDNGGSCSNGGNEGGQSEPVEQQTCKGVIFDAGSSGTRVFVYSWPCRLFHYANPEIEITQKVPSVKKNPGISHFGNNIAGIQEYLQPLLDFANEHVEEEIRHRTPILLGATAGMRILDWGQQYDVMEEVRRILGQSGYLFQSQEWARIISGKDEGAYLWLSVNYLKGYFASSNLDEQGKLRESYTTIDIGGASTQLADEITEQDQYYLSYDDEYGTDYHTFDTSIYNISLYSHSWLYFGQDQARIQINNFLHNLHKRSASFENPCFLKGYKAKYNDDVEVVGTGNPDDCKDLIDLYLLGFNSTCDQCTIQESYIPKIYPDSRLYAGGSAEFVAKIFNEDDDFNWTEFKYFDEFCSKEFDDTNKDKYYPTQCFLGLYVKELFAAGYRVPPDTLIEIGKIKDIEPSWTLAAMFDQIDDNEPCTDSPNCNLRRHMKQWRKDSFHPSMKEHKRRAPLSNFTP</sequence>
<gene>
    <name evidence="7" type="ORF">POCTA_138.1.T1320123</name>
</gene>
<feature type="active site" description="Proton acceptor" evidence="3">
    <location>
        <position position="254"/>
    </location>
</feature>
<dbReference type="PANTHER" id="PTHR11782:SF83">
    <property type="entry name" value="GUANOSINE-DIPHOSPHATASE"/>
    <property type="match status" value="1"/>
</dbReference>
<dbReference type="Pfam" id="PF01150">
    <property type="entry name" value="GDA1_CD39"/>
    <property type="match status" value="1"/>
</dbReference>
<proteinExistence type="inferred from homology"/>
<dbReference type="InterPro" id="IPR000407">
    <property type="entry name" value="GDA1_CD39_NTPase"/>
</dbReference>
<dbReference type="GO" id="GO:0005524">
    <property type="term" value="F:ATP binding"/>
    <property type="evidence" value="ECO:0007669"/>
    <property type="project" value="UniProtKB-KW"/>
</dbReference>
<feature type="compositionally biased region" description="Low complexity" evidence="5">
    <location>
        <begin position="39"/>
        <end position="50"/>
    </location>
</feature>
<comment type="caution">
    <text evidence="7">The sequence shown here is derived from an EMBL/GenBank/DDBJ whole genome shotgun (WGS) entry which is preliminary data.</text>
</comment>
<feature type="binding site" evidence="4">
    <location>
        <begin position="291"/>
        <end position="295"/>
    </location>
    <ligand>
        <name>ATP</name>
        <dbReference type="ChEBI" id="CHEBI:30616"/>
    </ligand>
</feature>
<dbReference type="CDD" id="cd24003">
    <property type="entry name" value="ASKHA_NBD_GDA1_CD39_NTPase"/>
    <property type="match status" value="1"/>
</dbReference>
<evidence type="ECO:0000256" key="1">
    <source>
        <dbReference type="ARBA" id="ARBA00009283"/>
    </source>
</evidence>
<feature type="compositionally biased region" description="Gly residues" evidence="5">
    <location>
        <begin position="82"/>
        <end position="98"/>
    </location>
</feature>
<reference evidence="7" key="1">
    <citation type="submission" date="2021-01" db="EMBL/GenBank/DDBJ databases">
        <authorList>
            <consortium name="Genoscope - CEA"/>
            <person name="William W."/>
        </authorList>
    </citation>
    <scope>NUCLEOTIDE SEQUENCE</scope>
</reference>
<feature type="signal peptide" evidence="6">
    <location>
        <begin position="1"/>
        <end position="18"/>
    </location>
</feature>
<dbReference type="GO" id="GO:0016020">
    <property type="term" value="C:membrane"/>
    <property type="evidence" value="ECO:0007669"/>
    <property type="project" value="TreeGrafter"/>
</dbReference>
<evidence type="ECO:0000256" key="4">
    <source>
        <dbReference type="PIRSR" id="PIRSR600407-2"/>
    </source>
</evidence>
<keyword evidence="2" id="KW-0378">Hydrolase</keyword>
<keyword evidence="4" id="KW-0547">Nucleotide-binding</keyword>
<evidence type="ECO:0000313" key="7">
    <source>
        <dbReference type="EMBL" id="CAD8204373.1"/>
    </source>
</evidence>
<evidence type="ECO:0000256" key="5">
    <source>
        <dbReference type="SAM" id="MobiDB-lite"/>
    </source>
</evidence>
<dbReference type="GO" id="GO:0009134">
    <property type="term" value="P:nucleoside diphosphate catabolic process"/>
    <property type="evidence" value="ECO:0007669"/>
    <property type="project" value="TreeGrafter"/>
</dbReference>
<dbReference type="OrthoDB" id="6372431at2759"/>
<dbReference type="OMA" id="QYDVMEE"/>
<evidence type="ECO:0000256" key="3">
    <source>
        <dbReference type="PIRSR" id="PIRSR600407-1"/>
    </source>
</evidence>
<protein>
    <recommendedName>
        <fullName evidence="9">Apyrase</fullName>
    </recommendedName>
</protein>
<name>A0A8S1XTT4_PAROT</name>
<feature type="compositionally biased region" description="Gly residues" evidence="5">
    <location>
        <begin position="51"/>
        <end position="71"/>
    </location>
</feature>
<comment type="similarity">
    <text evidence="1">Belongs to the GDA1/CD39 NTPase family.</text>
</comment>
<keyword evidence="4" id="KW-0067">ATP-binding</keyword>
<evidence type="ECO:0008006" key="9">
    <source>
        <dbReference type="Google" id="ProtNLM"/>
    </source>
</evidence>
<keyword evidence="8" id="KW-1185">Reference proteome</keyword>
<evidence type="ECO:0000256" key="2">
    <source>
        <dbReference type="ARBA" id="ARBA00022801"/>
    </source>
</evidence>
<dbReference type="AlphaFoldDB" id="A0A8S1XTT4"/>
<organism evidence="7 8">
    <name type="scientific">Paramecium octaurelia</name>
    <dbReference type="NCBI Taxonomy" id="43137"/>
    <lineage>
        <taxon>Eukaryota</taxon>
        <taxon>Sar</taxon>
        <taxon>Alveolata</taxon>
        <taxon>Ciliophora</taxon>
        <taxon>Intramacronucleata</taxon>
        <taxon>Oligohymenophorea</taxon>
        <taxon>Peniculida</taxon>
        <taxon>Parameciidae</taxon>
        <taxon>Paramecium</taxon>
    </lineage>
</organism>
<evidence type="ECO:0000256" key="6">
    <source>
        <dbReference type="SAM" id="SignalP"/>
    </source>
</evidence>
<accession>A0A8S1XTT4</accession>
<evidence type="ECO:0000313" key="8">
    <source>
        <dbReference type="Proteomes" id="UP000683925"/>
    </source>
</evidence>
<dbReference type="EMBL" id="CAJJDP010000133">
    <property type="protein sequence ID" value="CAD8204373.1"/>
    <property type="molecule type" value="Genomic_DNA"/>
</dbReference>
<feature type="chain" id="PRO_5035882677" description="Apyrase" evidence="6">
    <location>
        <begin position="19"/>
        <end position="558"/>
    </location>
</feature>
<dbReference type="Proteomes" id="UP000683925">
    <property type="component" value="Unassembled WGS sequence"/>
</dbReference>
<feature type="compositionally biased region" description="Basic and acidic residues" evidence="5">
    <location>
        <begin position="26"/>
        <end position="37"/>
    </location>
</feature>
<keyword evidence="6" id="KW-0732">Signal</keyword>
<feature type="region of interest" description="Disordered" evidence="5">
    <location>
        <begin position="26"/>
        <end position="120"/>
    </location>
</feature>